<comment type="subcellular location">
    <subcellularLocation>
        <location evidence="11">Cytoplasm</location>
    </subcellularLocation>
</comment>
<dbReference type="KEGG" id="maer:DAI18_06120"/>
<dbReference type="Proteomes" id="UP000244173">
    <property type="component" value="Chromosome"/>
</dbReference>
<dbReference type="GO" id="GO:0005737">
    <property type="term" value="C:cytoplasm"/>
    <property type="evidence" value="ECO:0007669"/>
    <property type="project" value="UniProtKB-SubCell"/>
</dbReference>
<dbReference type="HAMAP" id="MF_01497">
    <property type="entry name" value="SrkA_kinase"/>
    <property type="match status" value="1"/>
</dbReference>
<dbReference type="NCBIfam" id="NF008738">
    <property type="entry name" value="PRK11768.1"/>
    <property type="match status" value="1"/>
</dbReference>
<organism evidence="13 14">
    <name type="scientific">Microvirgula aerodenitrificans</name>
    <dbReference type="NCBI Taxonomy" id="57480"/>
    <lineage>
        <taxon>Bacteria</taxon>
        <taxon>Pseudomonadati</taxon>
        <taxon>Pseudomonadota</taxon>
        <taxon>Betaproteobacteria</taxon>
        <taxon>Neisseriales</taxon>
        <taxon>Aquaspirillaceae</taxon>
        <taxon>Microvirgula</taxon>
    </lineage>
</organism>
<evidence type="ECO:0000256" key="4">
    <source>
        <dbReference type="ARBA" id="ARBA00022679"/>
    </source>
</evidence>
<feature type="domain" description="Aminoglycoside phosphotransferase" evidence="12">
    <location>
        <begin position="36"/>
        <end position="263"/>
    </location>
</feature>
<evidence type="ECO:0000256" key="8">
    <source>
        <dbReference type="ARBA" id="ARBA00022840"/>
    </source>
</evidence>
<feature type="active site" description="Proton acceptor" evidence="11">
    <location>
        <position position="204"/>
    </location>
</feature>
<keyword evidence="3 11" id="KW-0597">Phosphoprotein</keyword>
<comment type="cofactor">
    <cofactor evidence="11">
        <name>Mg(2+)</name>
        <dbReference type="ChEBI" id="CHEBI:18420"/>
    </cofactor>
</comment>
<dbReference type="InterPro" id="IPR002575">
    <property type="entry name" value="Aminoglycoside_PTrfase"/>
</dbReference>
<feature type="binding site" evidence="11">
    <location>
        <position position="209"/>
    </location>
    <ligand>
        <name>Mg(2+)</name>
        <dbReference type="ChEBI" id="CHEBI:18420"/>
    </ligand>
</feature>
<keyword evidence="7 11" id="KW-0418">Kinase</keyword>
<evidence type="ECO:0000259" key="12">
    <source>
        <dbReference type="Pfam" id="PF01636"/>
    </source>
</evidence>
<dbReference type="SUPFAM" id="SSF56112">
    <property type="entry name" value="Protein kinase-like (PK-like)"/>
    <property type="match status" value="1"/>
</dbReference>
<name>A0A2S0P8P8_9NEIS</name>
<feature type="site" description="ATP" evidence="11">
    <location>
        <position position="37"/>
    </location>
</feature>
<dbReference type="PANTHER" id="PTHR39573:SF1">
    <property type="entry name" value="STRESS RESPONSE KINASE A"/>
    <property type="match status" value="1"/>
</dbReference>
<keyword evidence="1 11" id="KW-0963">Cytoplasm</keyword>
<keyword evidence="9 11" id="KW-0460">Magnesium</keyword>
<evidence type="ECO:0000313" key="13">
    <source>
        <dbReference type="EMBL" id="AVY93667.1"/>
    </source>
</evidence>
<comment type="catalytic activity">
    <reaction evidence="11">
        <text>L-threonyl-[protein] + ATP = O-phospho-L-threonyl-[protein] + ADP + H(+)</text>
        <dbReference type="Rhea" id="RHEA:46608"/>
        <dbReference type="Rhea" id="RHEA-COMP:11060"/>
        <dbReference type="Rhea" id="RHEA-COMP:11605"/>
        <dbReference type="ChEBI" id="CHEBI:15378"/>
        <dbReference type="ChEBI" id="CHEBI:30013"/>
        <dbReference type="ChEBI" id="CHEBI:30616"/>
        <dbReference type="ChEBI" id="CHEBI:61977"/>
        <dbReference type="ChEBI" id="CHEBI:456216"/>
        <dbReference type="EC" id="2.7.11.1"/>
    </reaction>
</comment>
<feature type="binding site" evidence="11">
    <location>
        <position position="221"/>
    </location>
    <ligand>
        <name>Mg(2+)</name>
        <dbReference type="ChEBI" id="CHEBI:18420"/>
    </ligand>
</feature>
<dbReference type="EC" id="2.7.11.1" evidence="11"/>
<evidence type="ECO:0000313" key="14">
    <source>
        <dbReference type="Proteomes" id="UP000244173"/>
    </source>
</evidence>
<comment type="catalytic activity">
    <reaction evidence="11">
        <text>L-seryl-[protein] + ATP = O-phospho-L-seryl-[protein] + ADP + H(+)</text>
        <dbReference type="Rhea" id="RHEA:17989"/>
        <dbReference type="Rhea" id="RHEA-COMP:9863"/>
        <dbReference type="Rhea" id="RHEA-COMP:11604"/>
        <dbReference type="ChEBI" id="CHEBI:15378"/>
        <dbReference type="ChEBI" id="CHEBI:29999"/>
        <dbReference type="ChEBI" id="CHEBI:30616"/>
        <dbReference type="ChEBI" id="CHEBI:83421"/>
        <dbReference type="ChEBI" id="CHEBI:456216"/>
        <dbReference type="EC" id="2.7.11.1"/>
    </reaction>
</comment>
<evidence type="ECO:0000256" key="11">
    <source>
        <dbReference type="HAMAP-Rule" id="MF_01497"/>
    </source>
</evidence>
<gene>
    <name evidence="11" type="primary">srkA</name>
    <name evidence="13" type="ORF">DAI18_06120</name>
</gene>
<dbReference type="Pfam" id="PF01636">
    <property type="entry name" value="APH"/>
    <property type="match status" value="1"/>
</dbReference>
<dbReference type="GO" id="GO:0106310">
    <property type="term" value="F:protein serine kinase activity"/>
    <property type="evidence" value="ECO:0007669"/>
    <property type="project" value="RHEA"/>
</dbReference>
<keyword evidence="2 11" id="KW-0723">Serine/threonine-protein kinase</keyword>
<evidence type="ECO:0000256" key="7">
    <source>
        <dbReference type="ARBA" id="ARBA00022777"/>
    </source>
</evidence>
<keyword evidence="5 11" id="KW-0479">Metal-binding</keyword>
<accession>A0A2S0P8P8</accession>
<keyword evidence="14" id="KW-1185">Reference proteome</keyword>
<evidence type="ECO:0000256" key="10">
    <source>
        <dbReference type="ARBA" id="ARBA00023016"/>
    </source>
</evidence>
<proteinExistence type="inferred from homology"/>
<dbReference type="OrthoDB" id="5392197at2"/>
<evidence type="ECO:0000256" key="9">
    <source>
        <dbReference type="ARBA" id="ARBA00022842"/>
    </source>
</evidence>
<dbReference type="Gene3D" id="1.10.510.10">
    <property type="entry name" value="Transferase(Phosphotransferase) domain 1"/>
    <property type="match status" value="1"/>
</dbReference>
<dbReference type="InterPro" id="IPR032882">
    <property type="entry name" value="SrkA/RdoA"/>
</dbReference>
<dbReference type="GO" id="GO:0005524">
    <property type="term" value="F:ATP binding"/>
    <property type="evidence" value="ECO:0007669"/>
    <property type="project" value="UniProtKB-UniRule"/>
</dbReference>
<evidence type="ECO:0000256" key="2">
    <source>
        <dbReference type="ARBA" id="ARBA00022527"/>
    </source>
</evidence>
<comment type="similarity">
    <text evidence="11">Belongs to the SrkA/RdoA protein kinase family.</text>
</comment>
<feature type="active site" evidence="11">
    <location>
        <position position="221"/>
    </location>
</feature>
<keyword evidence="6 11" id="KW-0547">Nucleotide-binding</keyword>
<dbReference type="EMBL" id="CP028519">
    <property type="protein sequence ID" value="AVY93667.1"/>
    <property type="molecule type" value="Genomic_DNA"/>
</dbReference>
<dbReference type="GO" id="GO:0000287">
    <property type="term" value="F:magnesium ion binding"/>
    <property type="evidence" value="ECO:0007669"/>
    <property type="project" value="UniProtKB-UniRule"/>
</dbReference>
<reference evidence="13 14" key="1">
    <citation type="submission" date="2018-04" db="EMBL/GenBank/DDBJ databases">
        <title>Denitrifier Microvirgula.</title>
        <authorList>
            <person name="Anderson E."/>
            <person name="Jang J."/>
            <person name="Ishii S."/>
        </authorList>
    </citation>
    <scope>NUCLEOTIDE SEQUENCE [LARGE SCALE GENOMIC DNA]</scope>
    <source>
        <strain evidence="13 14">BE2.4</strain>
    </source>
</reference>
<keyword evidence="10 11" id="KW-0346">Stress response</keyword>
<dbReference type="RefSeq" id="WP_028498641.1">
    <property type="nucleotide sequence ID" value="NZ_CAURZP010000001.1"/>
</dbReference>
<evidence type="ECO:0000256" key="6">
    <source>
        <dbReference type="ARBA" id="ARBA00022741"/>
    </source>
</evidence>
<dbReference type="Gene3D" id="3.30.200.70">
    <property type="match status" value="1"/>
</dbReference>
<evidence type="ECO:0000256" key="3">
    <source>
        <dbReference type="ARBA" id="ARBA00022553"/>
    </source>
</evidence>
<keyword evidence="8 11" id="KW-0067">ATP-binding</keyword>
<protein>
    <recommendedName>
        <fullName evidence="11">Stress response kinase A</fullName>
        <ecNumber evidence="11">2.7.11.1</ecNumber>
    </recommendedName>
    <alternativeName>
        <fullName evidence="11">Serine/threonine-protein kinase SrkA</fullName>
    </alternativeName>
</protein>
<dbReference type="InterPro" id="IPR011009">
    <property type="entry name" value="Kinase-like_dom_sf"/>
</dbReference>
<dbReference type="STRING" id="1122240.GCA_000620105_01272"/>
<sequence>MNPDLVPPFAGLTPDCLLTALESVGLQVDGSLLALNSFENRVYQVGIDDGAPLIAKFYRPGRWSDAQILEEHAFVAELAEREIPVVPALQIGGATLHQHDGYRFSVFPRRGGRAPELDRPEVLSWLGRFLGRIHAQGAVRDFGQRPTIDIVSFGETPLAWLKEHQVISGDLHDAYLTVAAQALDGVRRGFDRAGDVGRLRLHGDCHASNVLWTDAGPHFVDFDDSRMGPAVQDLWMLLSGERDEQRRQLTDLLVGYEDFCDFDSRELHLIEPLRTLRLIHYSAWLAQRWHDPAFPAAFPWFASPRYWEERIHELRDQIDAMSASPLWQG</sequence>
<comment type="function">
    <text evidence="11">A protein kinase that phosphorylates Ser and Thr residues. Probably acts to suppress the effects of stress linked to accumulation of reactive oxygen species. Probably involved in the extracytoplasmic stress response.</text>
</comment>
<evidence type="ECO:0000256" key="5">
    <source>
        <dbReference type="ARBA" id="ARBA00022723"/>
    </source>
</evidence>
<dbReference type="GO" id="GO:0004674">
    <property type="term" value="F:protein serine/threonine kinase activity"/>
    <property type="evidence" value="ECO:0007669"/>
    <property type="project" value="UniProtKB-UniRule"/>
</dbReference>
<keyword evidence="4 11" id="KW-0808">Transferase</keyword>
<dbReference type="Gene3D" id="1.20.1270.170">
    <property type="match status" value="1"/>
</dbReference>
<comment type="subunit">
    <text evidence="11">Monomer.</text>
</comment>
<dbReference type="AlphaFoldDB" id="A0A2S0P8P8"/>
<evidence type="ECO:0000256" key="1">
    <source>
        <dbReference type="ARBA" id="ARBA00022490"/>
    </source>
</evidence>
<dbReference type="PANTHER" id="PTHR39573">
    <property type="entry name" value="STRESS RESPONSE KINASE A"/>
    <property type="match status" value="1"/>
</dbReference>